<feature type="domain" description="Lipid-binding serum glycoprotein C-terminal" evidence="10">
    <location>
        <begin position="206"/>
        <end position="408"/>
    </location>
</feature>
<evidence type="ECO:0000313" key="12">
    <source>
        <dbReference type="Proteomes" id="UP000008227"/>
    </source>
</evidence>
<evidence type="ECO:0000256" key="4">
    <source>
        <dbReference type="ARBA" id="ARBA00022729"/>
    </source>
</evidence>
<gene>
    <name evidence="11 13" type="primary">PLTP</name>
</gene>
<dbReference type="FunFam" id="3.15.20.10:FF:000001">
    <property type="entry name" value="Phospholipid transfer protein"/>
    <property type="match status" value="1"/>
</dbReference>
<accession>A0A5G2R4E4</accession>
<name>A0A5G2R4E4_PIG</name>
<evidence type="ECO:0000256" key="2">
    <source>
        <dbReference type="ARBA" id="ARBA00007292"/>
    </source>
</evidence>
<evidence type="ECO:0000256" key="1">
    <source>
        <dbReference type="ARBA" id="ARBA00004613"/>
    </source>
</evidence>
<protein>
    <submittedName>
        <fullName evidence="11">Phospholipid transfer protein</fullName>
    </submittedName>
</protein>
<reference evidence="12" key="1">
    <citation type="submission" date="2009-11" db="EMBL/GenBank/DDBJ databases">
        <authorList>
            <consortium name="Porcine genome sequencing project"/>
        </authorList>
    </citation>
    <scope>NUCLEOTIDE SEQUENCE [LARGE SCALE GENOMIC DNA]</scope>
    <source>
        <strain evidence="12">Duroc</strain>
    </source>
</reference>
<dbReference type="CDD" id="cd00026">
    <property type="entry name" value="BPI2"/>
    <property type="match status" value="1"/>
</dbReference>
<dbReference type="SMART" id="SM00328">
    <property type="entry name" value="BPI1"/>
    <property type="match status" value="1"/>
</dbReference>
<dbReference type="Gene3D" id="3.15.20.10">
    <property type="entry name" value="Bactericidal permeability-increasing protein, domain 2"/>
    <property type="match status" value="1"/>
</dbReference>
<organism evidence="11 12">
    <name type="scientific">Sus scrofa</name>
    <name type="common">Pig</name>
    <dbReference type="NCBI Taxonomy" id="9823"/>
    <lineage>
        <taxon>Eukaryota</taxon>
        <taxon>Metazoa</taxon>
        <taxon>Chordata</taxon>
        <taxon>Craniata</taxon>
        <taxon>Vertebrata</taxon>
        <taxon>Euteleostomi</taxon>
        <taxon>Mammalia</taxon>
        <taxon>Eutheria</taxon>
        <taxon>Laurasiatheria</taxon>
        <taxon>Artiodactyla</taxon>
        <taxon>Suina</taxon>
        <taxon>Suidae</taxon>
        <taxon>Sus</taxon>
    </lineage>
</organism>
<dbReference type="Bgee" id="ENSSSCG00000007435">
    <property type="expression patterns" value="Expressed in ovary and 43 other cell types or tissues"/>
</dbReference>
<dbReference type="SMART" id="SM00329">
    <property type="entry name" value="BPI2"/>
    <property type="match status" value="1"/>
</dbReference>
<dbReference type="Gene3D" id="3.15.10.10">
    <property type="entry name" value="Bactericidal permeability-increasing protein, domain 1"/>
    <property type="match status" value="2"/>
</dbReference>
<evidence type="ECO:0000256" key="5">
    <source>
        <dbReference type="ARBA" id="ARBA00023157"/>
    </source>
</evidence>
<keyword evidence="12" id="KW-1185">Reference proteome</keyword>
<feature type="chain" id="PRO_5023899253" evidence="8">
    <location>
        <begin position="18"/>
        <end position="444"/>
    </location>
</feature>
<reference evidence="11" key="3">
    <citation type="submission" date="2025-08" db="UniProtKB">
        <authorList>
            <consortium name="Ensembl"/>
        </authorList>
    </citation>
    <scope>IDENTIFICATION</scope>
</reference>
<evidence type="ECO:0000256" key="7">
    <source>
        <dbReference type="SAM" id="MobiDB-lite"/>
    </source>
</evidence>
<comment type="similarity">
    <text evidence="2">Belongs to the BPI/LBP/Plunc superfamily. BPI/LBP family.</text>
</comment>
<dbReference type="VGNC" id="VGNC:104029">
    <property type="gene designation" value="PLTP"/>
</dbReference>
<dbReference type="InterPro" id="IPR001124">
    <property type="entry name" value="Lipid-bd_serum_glycop_C"/>
</dbReference>
<sequence>MALLGALFLVLLAGAHAELPGCKIRITSKALELVKQEGLRFLEQELETITIPDLRGREGHFYYNISEVKVTELQLTSSELHFQPEQELMLQINNGSLGLRFRRQLLYWFLKVYEFLSTFITSGMRFLLNQQICPVLYHAGMVLLNSLLDTVPVRGAVDELVGIDYSLLKDPVASTSNLDMEFRGAFYPLAEGNWSLPNRAVEPQLQEEERMVYVAFSEFFFDSAMESYFRAGALKLSLVGDKVPHDLDMLLRATYFGSIVLLSPAVIDSPLKLELRVMAPPRCTIKPSGTTISVTASVTIALVPPGQPEVQLSSMTMDARLSAKMALRGKALRTQLDLRRFRIYSNQSALESLALIPLQAPLKTMLQIGVMPMLNERTWRGVQIPLPEGINFVREVVTNNAGFLTIGADLHFAKGLREVIEKNRPADTRGPQASSAPPPSTAAV</sequence>
<keyword evidence="6" id="KW-0325">Glycoprotein</keyword>
<dbReference type="GO" id="GO:0008289">
    <property type="term" value="F:lipid binding"/>
    <property type="evidence" value="ECO:0007669"/>
    <property type="project" value="InterPro"/>
</dbReference>
<keyword evidence="3" id="KW-0964">Secreted</keyword>
<dbReference type="InterPro" id="IPR017954">
    <property type="entry name" value="Lipid-bd_serum_glycop_CS"/>
</dbReference>
<evidence type="ECO:0000313" key="13">
    <source>
        <dbReference type="VGNC" id="VGNC:104029"/>
    </source>
</evidence>
<dbReference type="AlphaFoldDB" id="A0A5G2R4E4"/>
<dbReference type="InterPro" id="IPR030675">
    <property type="entry name" value="BPI/LBP"/>
</dbReference>
<comment type="subcellular location">
    <subcellularLocation>
        <location evidence="1">Secreted</location>
    </subcellularLocation>
</comment>
<reference evidence="11" key="4">
    <citation type="submission" date="2025-09" db="UniProtKB">
        <authorList>
            <consortium name="Ensembl"/>
        </authorList>
    </citation>
    <scope>IDENTIFICATION</scope>
</reference>
<evidence type="ECO:0000259" key="10">
    <source>
        <dbReference type="SMART" id="SM00329"/>
    </source>
</evidence>
<dbReference type="InterPro" id="IPR017942">
    <property type="entry name" value="Lipid-bd_serum_glycop_N"/>
</dbReference>
<dbReference type="GO" id="GO:0005615">
    <property type="term" value="C:extracellular space"/>
    <property type="evidence" value="ECO:0007669"/>
    <property type="project" value="InterPro"/>
</dbReference>
<dbReference type="Pfam" id="PF02886">
    <property type="entry name" value="LBP_BPI_CETP_C"/>
    <property type="match status" value="1"/>
</dbReference>
<dbReference type="PROSITE" id="PS00400">
    <property type="entry name" value="LBP_BPI_CETP"/>
    <property type="match status" value="1"/>
</dbReference>
<evidence type="ECO:0000256" key="8">
    <source>
        <dbReference type="SAM" id="SignalP"/>
    </source>
</evidence>
<keyword evidence="4 8" id="KW-0732">Signal</keyword>
<dbReference type="InterPro" id="IPR032942">
    <property type="entry name" value="BPI/LBP/Plunc"/>
</dbReference>
<dbReference type="FunFam" id="3.15.10.10:FF:000009">
    <property type="entry name" value="phospholipid transfer protein isoform X4"/>
    <property type="match status" value="1"/>
</dbReference>
<dbReference type="Ensembl" id="ENSSSCT00000086303.2">
    <property type="protein sequence ID" value="ENSSSCP00000065432.1"/>
    <property type="gene ID" value="ENSSSCG00000007435.5"/>
</dbReference>
<dbReference type="InterPro" id="IPR017943">
    <property type="entry name" value="Bactericidal_perm-incr_a/b_dom"/>
</dbReference>
<evidence type="ECO:0000256" key="3">
    <source>
        <dbReference type="ARBA" id="ARBA00022525"/>
    </source>
</evidence>
<dbReference type="CDD" id="cd00025">
    <property type="entry name" value="BPI1"/>
    <property type="match status" value="1"/>
</dbReference>
<keyword evidence="14" id="KW-1267">Proteomics identification</keyword>
<evidence type="ECO:0000313" key="11">
    <source>
        <dbReference type="Ensembl" id="ENSSSCP00000065432.1"/>
    </source>
</evidence>
<feature type="signal peptide" evidence="8">
    <location>
        <begin position="1"/>
        <end position="17"/>
    </location>
</feature>
<dbReference type="GeneTree" id="ENSGT01100000263546"/>
<feature type="region of interest" description="Disordered" evidence="7">
    <location>
        <begin position="423"/>
        <end position="444"/>
    </location>
</feature>
<proteinExistence type="evidence at protein level"/>
<feature type="domain" description="Lipid-binding serum glycoprotein N-terminal" evidence="9">
    <location>
        <begin position="25"/>
        <end position="191"/>
    </location>
</feature>
<keyword evidence="5" id="KW-1015">Disulfide bond</keyword>
<dbReference type="PIRSF" id="PIRSF002417">
    <property type="entry name" value="Lipid_binding_protein"/>
    <property type="match status" value="1"/>
</dbReference>
<dbReference type="PANTHER" id="PTHR10504:SF16">
    <property type="entry name" value="PHOSPHOLIPID TRANSFER PROTEIN"/>
    <property type="match status" value="1"/>
</dbReference>
<dbReference type="SUPFAM" id="SSF55394">
    <property type="entry name" value="Bactericidal permeability-increasing protein, BPI"/>
    <property type="match status" value="2"/>
</dbReference>
<evidence type="ECO:0007829" key="14">
    <source>
        <dbReference type="PeptideAtlas" id="A0A5G2R4E4"/>
    </source>
</evidence>
<dbReference type="Proteomes" id="UP000008227">
    <property type="component" value="Chromosome 17"/>
</dbReference>
<evidence type="ECO:0000256" key="6">
    <source>
        <dbReference type="ARBA" id="ARBA00023180"/>
    </source>
</evidence>
<reference evidence="11" key="2">
    <citation type="journal article" date="2020" name="Gigascience">
        <title>An improved pig reference genome sequence to enable pig genetics and genomics research.</title>
        <authorList>
            <person name="Warr A."/>
            <person name="Affara N."/>
            <person name="Aken B."/>
            <person name="Beiki H."/>
            <person name="Bickhart D.M."/>
            <person name="Billis K."/>
            <person name="Chow W."/>
            <person name="Eory L."/>
            <person name="Finlayson H.A."/>
            <person name="Flicek P."/>
            <person name="Giron C.G."/>
            <person name="Griffin D.K."/>
            <person name="Hall R."/>
            <person name="Hannum G."/>
            <person name="Hourlier T."/>
            <person name="Howe K."/>
            <person name="Hume D.A."/>
            <person name="Izuogu O."/>
            <person name="Kim K."/>
            <person name="Koren S."/>
            <person name="Liu H."/>
            <person name="Manchanda N."/>
            <person name="Martin F.J."/>
            <person name="Nonneman D.J."/>
            <person name="O'Connor R.E."/>
            <person name="Phillippy A.M."/>
            <person name="Rohrer G.A."/>
            <person name="Rosen B.D."/>
            <person name="Rund L.A."/>
            <person name="Sargent C.A."/>
            <person name="Schook L.B."/>
            <person name="Schroeder S.G."/>
            <person name="Schwartz A.S."/>
            <person name="Skinner B.M."/>
            <person name="Talbot R."/>
            <person name="Tseng E."/>
            <person name="Tuggle C.K."/>
            <person name="Watson M."/>
            <person name="Smith T.P.L."/>
            <person name="Archibald A.L."/>
        </authorList>
    </citation>
    <scope>NUCLEOTIDE SEQUENCE [LARGE SCALE GENOMIC DNA]</scope>
    <source>
        <strain evidence="11">Duroc</strain>
    </source>
</reference>
<dbReference type="Pfam" id="PF01273">
    <property type="entry name" value="LBP_BPI_CETP"/>
    <property type="match status" value="1"/>
</dbReference>
<dbReference type="ExpressionAtlas" id="A0A5G2R4E4">
    <property type="expression patterns" value="baseline and differential"/>
</dbReference>
<dbReference type="PANTHER" id="PTHR10504">
    <property type="entry name" value="BACTERICIDAL PERMEABILITY-INCREASING BPI PROTEIN-RELATED"/>
    <property type="match status" value="1"/>
</dbReference>
<evidence type="ECO:0000259" key="9">
    <source>
        <dbReference type="SMART" id="SM00328"/>
    </source>
</evidence>